<name>A0ACC1QQ48_9HYPO</name>
<sequence>MGGKRRKLQMKQQANGKAGGKPTARAFIPNRHSDKPLAAAGPSSGAHHHQPQQQQVKKVSKKAQEQRERQLQHNKENPTIPFDADDRILLVGEGDLSFAASLIKHHRCRHVTATVLDKNHAELVDKYPSVDANIAIINGVKAETKKEDRQLSPSRAQVQQANLQRRRDQAPARLQQEAAL</sequence>
<organism evidence="1 2">
    <name type="scientific">Lecanicillium saksenae</name>
    <dbReference type="NCBI Taxonomy" id="468837"/>
    <lineage>
        <taxon>Eukaryota</taxon>
        <taxon>Fungi</taxon>
        <taxon>Dikarya</taxon>
        <taxon>Ascomycota</taxon>
        <taxon>Pezizomycotina</taxon>
        <taxon>Sordariomycetes</taxon>
        <taxon>Hypocreomycetidae</taxon>
        <taxon>Hypocreales</taxon>
        <taxon>Cordycipitaceae</taxon>
        <taxon>Lecanicillium</taxon>
    </lineage>
</organism>
<keyword evidence="2" id="KW-1185">Reference proteome</keyword>
<gene>
    <name evidence="1" type="ORF">NLG97_g6317</name>
</gene>
<evidence type="ECO:0000313" key="1">
    <source>
        <dbReference type="EMBL" id="KAJ3487858.1"/>
    </source>
</evidence>
<comment type="caution">
    <text evidence="1">The sequence shown here is derived from an EMBL/GenBank/DDBJ whole genome shotgun (WGS) entry which is preliminary data.</text>
</comment>
<proteinExistence type="predicted"/>
<dbReference type="Proteomes" id="UP001148737">
    <property type="component" value="Unassembled WGS sequence"/>
</dbReference>
<evidence type="ECO:0000313" key="2">
    <source>
        <dbReference type="Proteomes" id="UP001148737"/>
    </source>
</evidence>
<dbReference type="EMBL" id="JANAKD010000818">
    <property type="protein sequence ID" value="KAJ3487858.1"/>
    <property type="molecule type" value="Genomic_DNA"/>
</dbReference>
<protein>
    <submittedName>
        <fullName evidence="1">Uncharacterized protein</fullName>
    </submittedName>
</protein>
<accession>A0ACC1QQ48</accession>
<reference evidence="1" key="1">
    <citation type="submission" date="2022-07" db="EMBL/GenBank/DDBJ databases">
        <title>Genome Sequence of Lecanicillium saksenae.</title>
        <authorList>
            <person name="Buettner E."/>
        </authorList>
    </citation>
    <scope>NUCLEOTIDE SEQUENCE</scope>
    <source>
        <strain evidence="1">VT-O1</strain>
    </source>
</reference>